<organism evidence="5">
    <name type="scientific">Guillardia theta</name>
    <name type="common">Cryptophyte</name>
    <name type="synonym">Cryptomonas phi</name>
    <dbReference type="NCBI Taxonomy" id="55529"/>
    <lineage>
        <taxon>Eukaryota</taxon>
        <taxon>Cryptophyceae</taxon>
        <taxon>Pyrenomonadales</taxon>
        <taxon>Geminigeraceae</taxon>
        <taxon>Guillardia</taxon>
    </lineage>
</organism>
<protein>
    <recommendedName>
        <fullName evidence="1">Cap-specific mRNA (nucleoside-2'-O-)-methyltransferase 1</fullName>
        <ecNumber evidence="1">2.1.1.57</ecNumber>
    </recommendedName>
    <alternativeName>
        <fullName evidence="1">Cap1 2'O-ribose methyltransferase 1</fullName>
    </alternativeName>
</protein>
<dbReference type="AlphaFoldDB" id="A0A7S4JDR9"/>
<dbReference type="InterPro" id="IPR050851">
    <property type="entry name" value="mRNA_Cap_2O-Ribose_MeTrfase"/>
</dbReference>
<keyword evidence="1" id="KW-0507">mRNA processing</keyword>
<accession>A0A7S4JDR9</accession>
<reference evidence="5" key="1">
    <citation type="submission" date="2021-01" db="EMBL/GenBank/DDBJ databases">
        <authorList>
            <person name="Corre E."/>
            <person name="Pelletier E."/>
            <person name="Niang G."/>
            <person name="Scheremetjew M."/>
            <person name="Finn R."/>
            <person name="Kale V."/>
            <person name="Holt S."/>
            <person name="Cochrane G."/>
            <person name="Meng A."/>
            <person name="Brown T."/>
            <person name="Cohen L."/>
        </authorList>
    </citation>
    <scope>NUCLEOTIDE SEQUENCE</scope>
    <source>
        <strain evidence="5">CCMP 2712</strain>
    </source>
</reference>
<dbReference type="EC" id="2.1.1.57" evidence="1"/>
<keyword evidence="1" id="KW-0808">Transferase</keyword>
<name>A0A7S4JDR9_GUITH</name>
<sequence>MAKMGWKEGDALGKTGQGLTQAIDVYDKQDRAGLGASSGFQRERKAGLHIQNHQKKEEISIDVYVEWVVADPDHMNPSFDALRMGYVMEQVQDCDCMGDPKASPTADYDMLATREVAQDIKDSKSAFDNMDRKLMRDAVMRANPWELCSVKGHHIFQNRAAMKMAEMDWLFNFTSRRYSNPVIDDTPSKHDNQFYFADICAGPGGFTEYMYWRRQQSARGWGFTLKGDHDFRLDKFNSTSPHYTFTPCYGQDDSGNIYNNENMRHFAAKVKKDTEGRGVVLVTADGGDSVDGEFLRQEWIMRRLALCQCCTALMILRRGGNFICKLFDIFTPFLHDLCYLMSLHFEQTALVKPLTSRPANSERYLVCKGLLQDSPQLIEFLLHINQFLDDDKLKERGNRQVSRLLPPDSVPQSWTNYVKEHNVTVGQTQIEYLKETMKFYEDPMLSISDKQVEICKKCVTKWGIPETISESRKLIYMPPGTRQPTQASEHAEDKEMFVFNPETDKPKQEAKTGARAVAPTQTKEPLAHEDAERKGASESSGKEATAPAAADDPSQRVEVKKKKVVGPDLSNDSVLAALQKRAAAATAKQLEEEEQKQKQKLEEKKERDRKLKEREESSKAGEAKKKSAKGDKPSQKATEEKVERKEREPTPPTPPPTREEEEEEMGEREEKRDRKEKKSKSKRNRSDEEEDGREKKHKKSKRDKEKGKDSDEKRDQDAGGNGGTSFKIKLKVTSKEK</sequence>
<dbReference type="PROSITE" id="PS50174">
    <property type="entry name" value="G_PATCH"/>
    <property type="match status" value="1"/>
</dbReference>
<dbReference type="InterPro" id="IPR025816">
    <property type="entry name" value="RrmJ-type_MeTrfase"/>
</dbReference>
<dbReference type="Pfam" id="PF01728">
    <property type="entry name" value="FtsJ"/>
    <property type="match status" value="1"/>
</dbReference>
<evidence type="ECO:0000313" key="5">
    <source>
        <dbReference type="EMBL" id="CAE2260432.1"/>
    </source>
</evidence>
<feature type="compositionally biased region" description="Basic and acidic residues" evidence="2">
    <location>
        <begin position="525"/>
        <end position="536"/>
    </location>
</feature>
<proteinExistence type="predicted"/>
<dbReference type="PROSITE" id="PS51613">
    <property type="entry name" value="SAM_MT_RRMJ"/>
    <property type="match status" value="1"/>
</dbReference>
<gene>
    <name evidence="5" type="ORF">GTHE00462_LOCUS4923</name>
</gene>
<dbReference type="Gene3D" id="3.40.50.12760">
    <property type="match status" value="1"/>
</dbReference>
<dbReference type="PANTHER" id="PTHR16121">
    <property type="entry name" value="CAP-SPECIFIC MRNA (NUCLEOSIDE-2'-O-)-METHYLTRANSFERASE 1-RELATED"/>
    <property type="match status" value="1"/>
</dbReference>
<feature type="domain" description="RrmJ-type SAM-dependent 2'-O-MTase" evidence="4">
    <location>
        <begin position="155"/>
        <end position="371"/>
    </location>
</feature>
<feature type="compositionally biased region" description="Basic and acidic residues" evidence="2">
    <location>
        <begin position="595"/>
        <end position="649"/>
    </location>
</feature>
<dbReference type="GO" id="GO:0005634">
    <property type="term" value="C:nucleus"/>
    <property type="evidence" value="ECO:0007669"/>
    <property type="project" value="UniProtKB-SubCell"/>
</dbReference>
<feature type="domain" description="G-patch" evidence="3">
    <location>
        <begin position="1"/>
        <end position="39"/>
    </location>
</feature>
<dbReference type="InterPro" id="IPR029063">
    <property type="entry name" value="SAM-dependent_MTases_sf"/>
</dbReference>
<keyword evidence="1" id="KW-0506">mRNA capping</keyword>
<feature type="compositionally biased region" description="Basic residues" evidence="2">
    <location>
        <begin position="728"/>
        <end position="737"/>
    </location>
</feature>
<dbReference type="InterPro" id="IPR000467">
    <property type="entry name" value="G_patch_dom"/>
</dbReference>
<comment type="catalytic activity">
    <reaction evidence="1">
        <text>a 5'-end (N(7)-methyl 5'-triphosphoguanosine)-ribonucleoside in mRNA + S-adenosyl-L-methionine = a 5'-end (N(7)-methyl 5'-triphosphoguanosine)-(2'-O-methyl-ribonucleoside) in mRNA + S-adenosyl-L-homocysteine + H(+)</text>
        <dbReference type="Rhea" id="RHEA:67020"/>
        <dbReference type="Rhea" id="RHEA-COMP:17167"/>
        <dbReference type="Rhea" id="RHEA-COMP:17168"/>
        <dbReference type="ChEBI" id="CHEBI:15378"/>
        <dbReference type="ChEBI" id="CHEBI:57856"/>
        <dbReference type="ChEBI" id="CHEBI:59789"/>
        <dbReference type="ChEBI" id="CHEBI:156461"/>
        <dbReference type="ChEBI" id="CHEBI:167609"/>
        <dbReference type="EC" id="2.1.1.57"/>
    </reaction>
</comment>
<dbReference type="GO" id="GO:0032259">
    <property type="term" value="P:methylation"/>
    <property type="evidence" value="ECO:0007669"/>
    <property type="project" value="UniProtKB-KW"/>
</dbReference>
<evidence type="ECO:0000259" key="4">
    <source>
        <dbReference type="PROSITE" id="PS51613"/>
    </source>
</evidence>
<keyword evidence="1" id="KW-0949">S-adenosyl-L-methionine</keyword>
<feature type="compositionally biased region" description="Basic and acidic residues" evidence="2">
    <location>
        <begin position="702"/>
        <end position="717"/>
    </location>
</feature>
<dbReference type="EMBL" id="HBKN01006170">
    <property type="protein sequence ID" value="CAE2260432.1"/>
    <property type="molecule type" value="Transcribed_RNA"/>
</dbReference>
<evidence type="ECO:0000256" key="2">
    <source>
        <dbReference type="SAM" id="MobiDB-lite"/>
    </source>
</evidence>
<dbReference type="Pfam" id="PF01585">
    <property type="entry name" value="G-patch"/>
    <property type="match status" value="1"/>
</dbReference>
<dbReference type="SMART" id="SM00443">
    <property type="entry name" value="G_patch"/>
    <property type="match status" value="1"/>
</dbReference>
<feature type="compositionally biased region" description="Low complexity" evidence="2">
    <location>
        <begin position="575"/>
        <end position="588"/>
    </location>
</feature>
<keyword evidence="1" id="KW-0539">Nucleus</keyword>
<dbReference type="GO" id="GO:0005737">
    <property type="term" value="C:cytoplasm"/>
    <property type="evidence" value="ECO:0007669"/>
    <property type="project" value="TreeGrafter"/>
</dbReference>
<comment type="subcellular location">
    <subcellularLocation>
        <location evidence="1">Nucleus</location>
    </subcellularLocation>
</comment>
<feature type="region of interest" description="Disordered" evidence="2">
    <location>
        <begin position="504"/>
        <end position="737"/>
    </location>
</feature>
<comment type="function">
    <text evidence="1">S-adenosyl-L-methionine-dependent methyltransferase that mediates RNA cap1 2'-O-ribose methylation to the 5'-cap structure of RNAs. Methylates the ribose of the first nucleotide of a m(7)GpppG-capped mRNA to produce m(7)GpppNmp (cap1).</text>
</comment>
<dbReference type="GO" id="GO:0003676">
    <property type="term" value="F:nucleic acid binding"/>
    <property type="evidence" value="ECO:0007669"/>
    <property type="project" value="UniProtKB-UniRule"/>
</dbReference>
<dbReference type="GO" id="GO:0016556">
    <property type="term" value="P:mRNA modification"/>
    <property type="evidence" value="ECO:0007669"/>
    <property type="project" value="UniProtKB-UniRule"/>
</dbReference>
<dbReference type="GO" id="GO:0006370">
    <property type="term" value="P:7-methylguanosine mRNA capping"/>
    <property type="evidence" value="ECO:0007669"/>
    <property type="project" value="UniProtKB-UniRule"/>
</dbReference>
<keyword evidence="1" id="KW-0489">Methyltransferase</keyword>
<evidence type="ECO:0000256" key="1">
    <source>
        <dbReference type="RuleBase" id="RU368012"/>
    </source>
</evidence>
<dbReference type="SUPFAM" id="SSF53335">
    <property type="entry name" value="S-adenosyl-L-methionine-dependent methyltransferases"/>
    <property type="match status" value="1"/>
</dbReference>
<dbReference type="InterPro" id="IPR002877">
    <property type="entry name" value="RNA_MeTrfase_FtsJ_dom"/>
</dbReference>
<feature type="compositionally biased region" description="Basic residues" evidence="2">
    <location>
        <begin position="674"/>
        <end position="683"/>
    </location>
</feature>
<evidence type="ECO:0000259" key="3">
    <source>
        <dbReference type="PROSITE" id="PS50174"/>
    </source>
</evidence>
<dbReference type="PANTHER" id="PTHR16121:SF0">
    <property type="entry name" value="CAP-SPECIFIC MRNA (NUCLEOSIDE-2'-O-)-METHYLTRANSFERASE 1"/>
    <property type="match status" value="1"/>
</dbReference>
<dbReference type="GO" id="GO:0004483">
    <property type="term" value="F:methyltransferase cap1 activity"/>
    <property type="evidence" value="ECO:0007669"/>
    <property type="project" value="UniProtKB-UniRule"/>
</dbReference>